<dbReference type="FunFam" id="3.40.50.300:FF:000285">
    <property type="entry name" value="Sporulation initiation inhibitor Soj"/>
    <property type="match status" value="1"/>
</dbReference>
<dbReference type="InterPro" id="IPR050678">
    <property type="entry name" value="DNA_Partitioning_ATPase"/>
</dbReference>
<proteinExistence type="predicted"/>
<organism evidence="3 4">
    <name type="scientific">Pseudidiomarina salinarum</name>
    <dbReference type="NCBI Taxonomy" id="435908"/>
    <lineage>
        <taxon>Bacteria</taxon>
        <taxon>Pseudomonadati</taxon>
        <taxon>Pseudomonadota</taxon>
        <taxon>Gammaproteobacteria</taxon>
        <taxon>Alteromonadales</taxon>
        <taxon>Idiomarinaceae</taxon>
        <taxon>Pseudidiomarina</taxon>
    </lineage>
</organism>
<dbReference type="Proteomes" id="UP000054363">
    <property type="component" value="Unassembled WGS sequence"/>
</dbReference>
<protein>
    <submittedName>
        <fullName evidence="3">Cobalamin biosynthesis protein CobQ</fullName>
    </submittedName>
</protein>
<dbReference type="eggNOG" id="COG1192">
    <property type="taxonomic scope" value="Bacteria"/>
</dbReference>
<feature type="domain" description="AAA" evidence="2">
    <location>
        <begin position="3"/>
        <end position="177"/>
    </location>
</feature>
<dbReference type="RefSeq" id="WP_034775564.1">
    <property type="nucleotide sequence ID" value="NZ_JPER01000003.1"/>
</dbReference>
<evidence type="ECO:0000313" key="4">
    <source>
        <dbReference type="Proteomes" id="UP000054363"/>
    </source>
</evidence>
<evidence type="ECO:0000259" key="2">
    <source>
        <dbReference type="Pfam" id="PF13614"/>
    </source>
</evidence>
<dbReference type="AlphaFoldDB" id="A0A094JEH4"/>
<dbReference type="CDD" id="cd02042">
    <property type="entry name" value="ParAB_family"/>
    <property type="match status" value="1"/>
</dbReference>
<dbReference type="PIRSF" id="PIRSF009320">
    <property type="entry name" value="Nuc_binding_HP_1000"/>
    <property type="match status" value="1"/>
</dbReference>
<sequence>MGRIIAIANQKGGVGKTTTAVNLAASMAATRRKVLLIDLDPQGNATMGSGVDKYEVENTAYELLVDQKPAKEVIITDTNGKYHLVAANGDTTAADIKLMEAFAREQRLANALRPIVDDYDFIFIDCPPSLSMLTVNAMAAADSVLVPMQCEYYALEGLTALMDTIERLAEAVNPRLGIEGILRTMYDPRNRLANDVSEQLKTHFGDKVYRTVIPRNVRLAEAPSFGAPVMYYDKSSTGAKAYLSLAGELIRREGKLKKAEAAAEAQG</sequence>
<accession>A0A094JEH4</accession>
<gene>
    <name evidence="3" type="ORF">IDSA_07810</name>
</gene>
<dbReference type="SUPFAM" id="SSF52540">
    <property type="entry name" value="P-loop containing nucleoside triphosphate hydrolases"/>
    <property type="match status" value="1"/>
</dbReference>
<dbReference type="EMBL" id="JPER01000003">
    <property type="protein sequence ID" value="KFZ30966.1"/>
    <property type="molecule type" value="Genomic_DNA"/>
</dbReference>
<dbReference type="STRING" id="435908.IDSA_07810"/>
<dbReference type="OrthoDB" id="9815116at2"/>
<comment type="similarity">
    <text evidence="1">To B.subtilis soj.</text>
</comment>
<dbReference type="PANTHER" id="PTHR13696:SF52">
    <property type="entry name" value="PARA FAMILY PROTEIN CT_582"/>
    <property type="match status" value="1"/>
</dbReference>
<keyword evidence="4" id="KW-1185">Reference proteome</keyword>
<comment type="caution">
    <text evidence="3">The sequence shown here is derived from an EMBL/GenBank/DDBJ whole genome shotgun (WGS) entry which is preliminary data.</text>
</comment>
<name>A0A094JEH4_9GAMM</name>
<evidence type="ECO:0000256" key="1">
    <source>
        <dbReference type="ARBA" id="ARBA00060876"/>
    </source>
</evidence>
<reference evidence="3 4" key="1">
    <citation type="submission" date="2014-06" db="EMBL/GenBank/DDBJ databases">
        <title>The draft genome sequence of Idiomarina salinarum ISL-52.</title>
        <authorList>
            <person name="Du J."/>
            <person name="Shao Z."/>
        </authorList>
    </citation>
    <scope>NUCLEOTIDE SEQUENCE [LARGE SCALE GENOMIC DNA]</scope>
    <source>
        <strain evidence="3 4">ISL-52</strain>
    </source>
</reference>
<dbReference type="Gene3D" id="3.40.50.300">
    <property type="entry name" value="P-loop containing nucleotide triphosphate hydrolases"/>
    <property type="match status" value="1"/>
</dbReference>
<dbReference type="PANTHER" id="PTHR13696">
    <property type="entry name" value="P-LOOP CONTAINING NUCLEOSIDE TRIPHOSPHATE HYDROLASE"/>
    <property type="match status" value="1"/>
</dbReference>
<dbReference type="InterPro" id="IPR025669">
    <property type="entry name" value="AAA_dom"/>
</dbReference>
<evidence type="ECO:0000313" key="3">
    <source>
        <dbReference type="EMBL" id="KFZ30966.1"/>
    </source>
</evidence>
<dbReference type="Pfam" id="PF13614">
    <property type="entry name" value="AAA_31"/>
    <property type="match status" value="1"/>
</dbReference>
<dbReference type="InterPro" id="IPR027417">
    <property type="entry name" value="P-loop_NTPase"/>
</dbReference>